<dbReference type="PANTHER" id="PTHR39961">
    <property type="entry name" value="HYPOTHETICAL CYTOSOLIC PROTEIN"/>
    <property type="match status" value="1"/>
</dbReference>
<accession>A0A0G1GGF7</accession>
<dbReference type="STRING" id="1618443.UV73_C0004G0035"/>
<dbReference type="PANTHER" id="PTHR39961:SF1">
    <property type="entry name" value="DUF458 DOMAIN-CONTAINING PROTEIN"/>
    <property type="match status" value="1"/>
</dbReference>
<sequence>MKTNGFGNNLNNYYSPSYGLLTLPLLRRRALAFMEKGSGAEYRLIIGTDSQPKNGHGVDFITAIVIHRVGFGGIYFWKRIIDEKKYFLKTRIFQEAALSLICAEEILTVLSNDGFTKYDIEIHVDIGSVGKTKEMISEVVGMIRSSGYSVKTKPYSYGASKVADRHT</sequence>
<dbReference type="AlphaFoldDB" id="A0A0G1GGF7"/>
<evidence type="ECO:0000313" key="2">
    <source>
        <dbReference type="Proteomes" id="UP000034894"/>
    </source>
</evidence>
<name>A0A0G1GGF7_9BACT</name>
<reference evidence="1 2" key="1">
    <citation type="journal article" date="2015" name="Nature">
        <title>rRNA introns, odd ribosomes, and small enigmatic genomes across a large radiation of phyla.</title>
        <authorList>
            <person name="Brown C.T."/>
            <person name="Hug L.A."/>
            <person name="Thomas B.C."/>
            <person name="Sharon I."/>
            <person name="Castelle C.J."/>
            <person name="Singh A."/>
            <person name="Wilkins M.J."/>
            <person name="Williams K.H."/>
            <person name="Banfield J.F."/>
        </authorList>
    </citation>
    <scope>NUCLEOTIDE SEQUENCE [LARGE SCALE GENOMIC DNA]</scope>
</reference>
<gene>
    <name evidence="1" type="ORF">UV73_C0004G0035</name>
</gene>
<dbReference type="PATRIC" id="fig|1618443.3.peg.689"/>
<dbReference type="Pfam" id="PF04308">
    <property type="entry name" value="RNaseH_like"/>
    <property type="match status" value="1"/>
</dbReference>
<evidence type="ECO:0008006" key="3">
    <source>
        <dbReference type="Google" id="ProtNLM"/>
    </source>
</evidence>
<dbReference type="InterPro" id="IPR007405">
    <property type="entry name" value="Phage_KVP40_Orf299"/>
</dbReference>
<protein>
    <recommendedName>
        <fullName evidence="3">DUF458 domain-containing protein</fullName>
    </recommendedName>
</protein>
<comment type="caution">
    <text evidence="1">The sequence shown here is derived from an EMBL/GenBank/DDBJ whole genome shotgun (WGS) entry which is preliminary data.</text>
</comment>
<dbReference type="EMBL" id="LCFP01000004">
    <property type="protein sequence ID" value="KKS97893.1"/>
    <property type="molecule type" value="Genomic_DNA"/>
</dbReference>
<proteinExistence type="predicted"/>
<dbReference type="Proteomes" id="UP000034894">
    <property type="component" value="Unassembled WGS sequence"/>
</dbReference>
<evidence type="ECO:0000313" key="1">
    <source>
        <dbReference type="EMBL" id="KKS97893.1"/>
    </source>
</evidence>
<organism evidence="1 2">
    <name type="scientific">Candidatus Gottesmanbacteria bacterium GW2011_GWA2_43_14</name>
    <dbReference type="NCBI Taxonomy" id="1618443"/>
    <lineage>
        <taxon>Bacteria</taxon>
        <taxon>Candidatus Gottesmaniibacteriota</taxon>
    </lineage>
</organism>